<dbReference type="CDD" id="cd06850">
    <property type="entry name" value="biotinyl_domain"/>
    <property type="match status" value="1"/>
</dbReference>
<evidence type="ECO:0000256" key="3">
    <source>
        <dbReference type="ARBA" id="ARBA00022741"/>
    </source>
</evidence>
<evidence type="ECO:0008006" key="13">
    <source>
        <dbReference type="Google" id="ProtNLM"/>
    </source>
</evidence>
<dbReference type="Pfam" id="PF00364">
    <property type="entry name" value="Biotin_lipoyl"/>
    <property type="match status" value="1"/>
</dbReference>
<dbReference type="SUPFAM" id="SSF52440">
    <property type="entry name" value="PreATP-grasp domain"/>
    <property type="match status" value="1"/>
</dbReference>
<comment type="caution">
    <text evidence="11">The sequence shown here is derived from an EMBL/GenBank/DDBJ whole genome shotgun (WGS) entry which is preliminary data.</text>
</comment>
<dbReference type="InterPro" id="IPR005482">
    <property type="entry name" value="Biotin_COase_C"/>
</dbReference>
<evidence type="ECO:0000259" key="9">
    <source>
        <dbReference type="PROSITE" id="PS50975"/>
    </source>
</evidence>
<dbReference type="GO" id="GO:0016874">
    <property type="term" value="F:ligase activity"/>
    <property type="evidence" value="ECO:0007669"/>
    <property type="project" value="UniProtKB-KW"/>
</dbReference>
<evidence type="ECO:0000313" key="12">
    <source>
        <dbReference type="Proteomes" id="UP000800093"/>
    </source>
</evidence>
<dbReference type="Proteomes" id="UP000800093">
    <property type="component" value="Unassembled WGS sequence"/>
</dbReference>
<comment type="cofactor">
    <cofactor evidence="1">
        <name>biotin</name>
        <dbReference type="ChEBI" id="CHEBI:57586"/>
    </cofactor>
</comment>
<proteinExistence type="predicted"/>
<dbReference type="OrthoDB" id="196847at2759"/>
<dbReference type="SUPFAM" id="SSF56059">
    <property type="entry name" value="Glutathione synthetase ATP-binding domain-like"/>
    <property type="match status" value="1"/>
</dbReference>
<dbReference type="InterPro" id="IPR005481">
    <property type="entry name" value="BC-like_N"/>
</dbReference>
<reference evidence="12" key="1">
    <citation type="journal article" date="2020" name="Stud. Mycol.">
        <title>101 Dothideomycetes genomes: A test case for predicting lifestyles and emergence of pathogens.</title>
        <authorList>
            <person name="Haridas S."/>
            <person name="Albert R."/>
            <person name="Binder M."/>
            <person name="Bloem J."/>
            <person name="LaButti K."/>
            <person name="Salamov A."/>
            <person name="Andreopoulos B."/>
            <person name="Baker S."/>
            <person name="Barry K."/>
            <person name="Bills G."/>
            <person name="Bluhm B."/>
            <person name="Cannon C."/>
            <person name="Castanera R."/>
            <person name="Culley D."/>
            <person name="Daum C."/>
            <person name="Ezra D."/>
            <person name="Gonzalez J."/>
            <person name="Henrissat B."/>
            <person name="Kuo A."/>
            <person name="Liang C."/>
            <person name="Lipzen A."/>
            <person name="Lutzoni F."/>
            <person name="Magnuson J."/>
            <person name="Mondo S."/>
            <person name="Nolan M."/>
            <person name="Ohm R."/>
            <person name="Pangilinan J."/>
            <person name="Park H.-J."/>
            <person name="Ramirez L."/>
            <person name="Alfaro M."/>
            <person name="Sun H."/>
            <person name="Tritt A."/>
            <person name="Yoshinaga Y."/>
            <person name="Zwiers L.-H."/>
            <person name="Turgeon B."/>
            <person name="Goodwin S."/>
            <person name="Spatafora J."/>
            <person name="Crous P."/>
            <person name="Grigoriev I."/>
        </authorList>
    </citation>
    <scope>NUCLEOTIDE SEQUENCE [LARGE SCALE GENOMIC DNA]</scope>
    <source>
        <strain evidence="12">CBS 304.66</strain>
    </source>
</reference>
<dbReference type="InterPro" id="IPR011054">
    <property type="entry name" value="Rudment_hybrid_motif"/>
</dbReference>
<dbReference type="InterPro" id="IPR005479">
    <property type="entry name" value="CPAse_ATP-bd"/>
</dbReference>
<evidence type="ECO:0000256" key="7">
    <source>
        <dbReference type="SAM" id="MobiDB-lite"/>
    </source>
</evidence>
<dbReference type="Gene3D" id="2.40.50.100">
    <property type="match status" value="1"/>
</dbReference>
<dbReference type="SMART" id="SM00878">
    <property type="entry name" value="Biotin_carb_C"/>
    <property type="match status" value="1"/>
</dbReference>
<dbReference type="InterPro" id="IPR000089">
    <property type="entry name" value="Biotin_lipoyl"/>
</dbReference>
<dbReference type="PROSITE" id="PS00867">
    <property type="entry name" value="CPSASE_2"/>
    <property type="match status" value="1"/>
</dbReference>
<keyword evidence="4 6" id="KW-0067">ATP-binding</keyword>
<protein>
    <recommendedName>
        <fullName evidence="13">Pyruvate carboxylase</fullName>
    </recommendedName>
</protein>
<sequence length="660" mass="71927">MSRPPRRPINRLLIANRGEIATRIISTACELSVETYAIYISGDASHAVRATHAIKVPSAATFMDVDALIKIAKTHNIDAVHPGYGFLSESAEFAKRMWEEAEVMVVGPGWGILAGTGDKLKARLLAEECNVPVSLALETSTSSIEDVQRFGAQVGYPIMVKAVDGGGGRGIRLVRDEASLVSAVKRAIEESPSKQVFAEKAAINGFRHVEVQIIGDGCGNVTHLWERECSIQRRYQKVVELAPSIVQDRKLIARVIKDALKMAQHSQYFSLGTFEFLVNPTTKEYYFLEVNPRLQVEHTITESILITDIVKVQLLLAQGAGLSNCGLPNHARKAEALPPAYSIQLRITSENVQSNWSLSIGKIGSFQFPAGNGIRVDTHLINGHPSVVSADFDSLLAKLIITASSWPEVTRKAQRALDDTKISGVKTNLDILRGIVAHPDFLHGTCDTQWLEANHQELLQLGQRISTSRPSSLGDEIVGPLTSPAIASSNMLFRKGDAWSIILTSPDAQKSKIQAPPTHHLELTRVLRNDFPHLLAAEILITSPNLPSNSQPQTTPYTIELTSTSASASAATSHHRRANPADPSHIGVPFPGKLVEVLVDEGDMVREGDVICVVQQMKMELEVRTPRSGRVTWVTEAEDGEEVNEGTLAAIVAGEKESRL</sequence>
<accession>A0A9P4NAG0</accession>
<evidence type="ECO:0000256" key="2">
    <source>
        <dbReference type="ARBA" id="ARBA00022598"/>
    </source>
</evidence>
<evidence type="ECO:0000259" key="10">
    <source>
        <dbReference type="PROSITE" id="PS50979"/>
    </source>
</evidence>
<feature type="domain" description="ATP-grasp" evidence="9">
    <location>
        <begin position="123"/>
        <end position="318"/>
    </location>
</feature>
<dbReference type="Pfam" id="PF00289">
    <property type="entry name" value="Biotin_carb_N"/>
    <property type="match status" value="1"/>
</dbReference>
<dbReference type="InterPro" id="IPR011053">
    <property type="entry name" value="Single_hybrid_motif"/>
</dbReference>
<evidence type="ECO:0000256" key="5">
    <source>
        <dbReference type="ARBA" id="ARBA00023267"/>
    </source>
</evidence>
<keyword evidence="5" id="KW-0092">Biotin</keyword>
<feature type="domain" description="Biotin carboxylation" evidence="10">
    <location>
        <begin position="8"/>
        <end position="456"/>
    </location>
</feature>
<dbReference type="PANTHER" id="PTHR45007:SF1">
    <property type="entry name" value="CARBOXYLASE, PUTATIVE (AFU_ORTHOLOGUE AFUA_5G07570)-RELATED"/>
    <property type="match status" value="1"/>
</dbReference>
<dbReference type="InterPro" id="IPR016185">
    <property type="entry name" value="PreATP-grasp_dom_sf"/>
</dbReference>
<evidence type="ECO:0000259" key="8">
    <source>
        <dbReference type="PROSITE" id="PS50968"/>
    </source>
</evidence>
<dbReference type="Pfam" id="PF02785">
    <property type="entry name" value="Biotin_carb_C"/>
    <property type="match status" value="1"/>
</dbReference>
<evidence type="ECO:0000256" key="4">
    <source>
        <dbReference type="ARBA" id="ARBA00022840"/>
    </source>
</evidence>
<dbReference type="PROSITE" id="PS50968">
    <property type="entry name" value="BIOTINYL_LIPOYL"/>
    <property type="match status" value="1"/>
</dbReference>
<dbReference type="Gene3D" id="3.30.470.20">
    <property type="entry name" value="ATP-grasp fold, B domain"/>
    <property type="match status" value="1"/>
</dbReference>
<dbReference type="InterPro" id="IPR011764">
    <property type="entry name" value="Biotin_carboxylation_dom"/>
</dbReference>
<evidence type="ECO:0000313" key="11">
    <source>
        <dbReference type="EMBL" id="KAF2269612.1"/>
    </source>
</evidence>
<dbReference type="GO" id="GO:0005524">
    <property type="term" value="F:ATP binding"/>
    <property type="evidence" value="ECO:0007669"/>
    <property type="project" value="UniProtKB-UniRule"/>
</dbReference>
<keyword evidence="2" id="KW-0436">Ligase</keyword>
<dbReference type="InterPro" id="IPR011761">
    <property type="entry name" value="ATP-grasp"/>
</dbReference>
<dbReference type="AlphaFoldDB" id="A0A9P4NAG0"/>
<dbReference type="GO" id="GO:0046872">
    <property type="term" value="F:metal ion binding"/>
    <property type="evidence" value="ECO:0007669"/>
    <property type="project" value="InterPro"/>
</dbReference>
<dbReference type="SUPFAM" id="SSF51246">
    <property type="entry name" value="Rudiment single hybrid motif"/>
    <property type="match status" value="1"/>
</dbReference>
<evidence type="ECO:0000256" key="6">
    <source>
        <dbReference type="PROSITE-ProRule" id="PRU00409"/>
    </source>
</evidence>
<evidence type="ECO:0000256" key="1">
    <source>
        <dbReference type="ARBA" id="ARBA00001953"/>
    </source>
</evidence>
<gene>
    <name evidence="11" type="ORF">CC78DRAFT_550566</name>
</gene>
<feature type="region of interest" description="Disordered" evidence="7">
    <location>
        <begin position="566"/>
        <end position="585"/>
    </location>
</feature>
<keyword evidence="3 6" id="KW-0547">Nucleotide-binding</keyword>
<dbReference type="PROSITE" id="PS50979">
    <property type="entry name" value="BC"/>
    <property type="match status" value="1"/>
</dbReference>
<dbReference type="EMBL" id="ML986581">
    <property type="protein sequence ID" value="KAF2269612.1"/>
    <property type="molecule type" value="Genomic_DNA"/>
</dbReference>
<dbReference type="PROSITE" id="PS50975">
    <property type="entry name" value="ATP_GRASP"/>
    <property type="match status" value="1"/>
</dbReference>
<keyword evidence="12" id="KW-1185">Reference proteome</keyword>
<name>A0A9P4NAG0_9PLEO</name>
<feature type="domain" description="Lipoyl-binding" evidence="8">
    <location>
        <begin position="577"/>
        <end position="653"/>
    </location>
</feature>
<dbReference type="SUPFAM" id="SSF51230">
    <property type="entry name" value="Single hybrid motif"/>
    <property type="match status" value="1"/>
</dbReference>
<dbReference type="PANTHER" id="PTHR45007">
    <property type="entry name" value="CARBOXYLASE, PUTATIVE (AFU_ORTHOLOGUE AFUA_5G07570)-RELATED"/>
    <property type="match status" value="1"/>
</dbReference>
<organism evidence="11 12">
    <name type="scientific">Lojkania enalia</name>
    <dbReference type="NCBI Taxonomy" id="147567"/>
    <lineage>
        <taxon>Eukaryota</taxon>
        <taxon>Fungi</taxon>
        <taxon>Dikarya</taxon>
        <taxon>Ascomycota</taxon>
        <taxon>Pezizomycotina</taxon>
        <taxon>Dothideomycetes</taxon>
        <taxon>Pleosporomycetidae</taxon>
        <taxon>Pleosporales</taxon>
        <taxon>Pleosporales incertae sedis</taxon>
        <taxon>Lojkania</taxon>
    </lineage>
</organism>
<dbReference type="Pfam" id="PF02786">
    <property type="entry name" value="CPSase_L_D2"/>
    <property type="match status" value="1"/>
</dbReference>